<organism evidence="14 15">
    <name type="scientific">Buchnera aphidicola</name>
    <name type="common">Hyadaphis tataricae</name>
    <dbReference type="NCBI Taxonomy" id="1241859"/>
    <lineage>
        <taxon>Bacteria</taxon>
        <taxon>Pseudomonadati</taxon>
        <taxon>Pseudomonadota</taxon>
        <taxon>Gammaproteobacteria</taxon>
        <taxon>Enterobacterales</taxon>
        <taxon>Erwiniaceae</taxon>
        <taxon>Buchnera</taxon>
    </lineage>
</organism>
<evidence type="ECO:0000256" key="5">
    <source>
        <dbReference type="ARBA" id="ARBA00022801"/>
    </source>
</evidence>
<evidence type="ECO:0000256" key="11">
    <source>
        <dbReference type="ARBA" id="ARBA00023295"/>
    </source>
</evidence>
<dbReference type="Proteomes" id="UP000298773">
    <property type="component" value="Chromosome"/>
</dbReference>
<reference evidence="14 15" key="2">
    <citation type="submission" date="2019-05" db="EMBL/GenBank/DDBJ databases">
        <title>Genome evolution of the obligate endosymbiont Buchnera aphidicola.</title>
        <authorList>
            <person name="Moran N.A."/>
        </authorList>
    </citation>
    <scope>NUCLEOTIDE SEQUENCE [LARGE SCALE GENOMIC DNA]</scope>
    <source>
        <strain evidence="14 15">Hta</strain>
    </source>
</reference>
<keyword evidence="14" id="KW-0540">Nuclease</keyword>
<dbReference type="InterPro" id="IPR003265">
    <property type="entry name" value="HhH-GPD_domain"/>
</dbReference>
<dbReference type="Pfam" id="PF00730">
    <property type="entry name" value="HhH-GPD"/>
    <property type="match status" value="1"/>
</dbReference>
<accession>A0A4D6XVL8</accession>
<proteinExistence type="inferred from homology"/>
<feature type="domain" description="HhH-GPD" evidence="13">
    <location>
        <begin position="38"/>
        <end position="185"/>
    </location>
</feature>
<evidence type="ECO:0000256" key="12">
    <source>
        <dbReference type="HAMAP-Rule" id="MF_00942"/>
    </source>
</evidence>
<keyword evidence="11 12" id="KW-0326">Glycosidase</keyword>
<dbReference type="CDD" id="cd00056">
    <property type="entry name" value="ENDO3c"/>
    <property type="match status" value="1"/>
</dbReference>
<gene>
    <name evidence="12 14" type="primary">nth</name>
    <name evidence="14" type="ORF">D9V69_00580</name>
</gene>
<feature type="binding site" evidence="12">
    <location>
        <position position="194"/>
    </location>
    <ligand>
        <name>[4Fe-4S] cluster</name>
        <dbReference type="ChEBI" id="CHEBI:49883"/>
    </ligand>
</feature>
<comment type="catalytic activity">
    <reaction evidence="12">
        <text>2'-deoxyribonucleotide-(2'-deoxyribose 5'-phosphate)-2'-deoxyribonucleotide-DNA = a 3'-end 2'-deoxyribonucleotide-(2,3-dehydro-2,3-deoxyribose 5'-phosphate)-DNA + a 5'-end 5'-phospho-2'-deoxyribonucleoside-DNA + H(+)</text>
        <dbReference type="Rhea" id="RHEA:66592"/>
        <dbReference type="Rhea" id="RHEA-COMP:13180"/>
        <dbReference type="Rhea" id="RHEA-COMP:16897"/>
        <dbReference type="Rhea" id="RHEA-COMP:17067"/>
        <dbReference type="ChEBI" id="CHEBI:15378"/>
        <dbReference type="ChEBI" id="CHEBI:136412"/>
        <dbReference type="ChEBI" id="CHEBI:157695"/>
        <dbReference type="ChEBI" id="CHEBI:167181"/>
        <dbReference type="EC" id="4.2.99.18"/>
    </reaction>
</comment>
<evidence type="ECO:0000259" key="13">
    <source>
        <dbReference type="SMART" id="SM00478"/>
    </source>
</evidence>
<dbReference type="PIRSF" id="PIRSF001435">
    <property type="entry name" value="Nth"/>
    <property type="match status" value="1"/>
</dbReference>
<comment type="function">
    <text evidence="12">DNA repair enzyme that has both DNA N-glycosylase activity and AP-lyase activity. The DNA N-glycosylase activity releases various damaged pyrimidines from DNA by cleaving the N-glycosidic bond, leaving an AP (apurinic/apyrimidinic) site. The AP-lyase activity cleaves the phosphodiester bond 3' to the AP site by a beta-elimination, leaving a 3'-terminal unsaturated sugar and a product with a terminal 5'-phosphate.</text>
</comment>
<dbReference type="GO" id="GO:0051539">
    <property type="term" value="F:4 iron, 4 sulfur cluster binding"/>
    <property type="evidence" value="ECO:0007669"/>
    <property type="project" value="UniProtKB-UniRule"/>
</dbReference>
<comment type="similarity">
    <text evidence="1 12">Belongs to the Nth/MutY family.</text>
</comment>
<dbReference type="PANTHER" id="PTHR10359">
    <property type="entry name" value="A/G-SPECIFIC ADENINE GLYCOSYLASE/ENDONUCLEASE III"/>
    <property type="match status" value="1"/>
</dbReference>
<keyword evidence="9 12" id="KW-0234">DNA repair</keyword>
<dbReference type="FunFam" id="1.10.340.30:FF:000001">
    <property type="entry name" value="Endonuclease III"/>
    <property type="match status" value="1"/>
</dbReference>
<dbReference type="EC" id="4.2.99.18" evidence="12"/>
<keyword evidence="7 12" id="KW-0411">Iron-sulfur</keyword>
<dbReference type="GO" id="GO:0046872">
    <property type="term" value="F:metal ion binding"/>
    <property type="evidence" value="ECO:0007669"/>
    <property type="project" value="UniProtKB-KW"/>
</dbReference>
<sequence>MNTEKRLQILSIFSKNNAHPKTELIFSSHFELLLAVILSAQSTDRIVNKITKKLFKIANTPKDILSLGIDSLKNCIKKIGLYNIKALNIFKTALLLEKKYNGVIPNSREKLESFPGVGRKTANILLNILFKKNTIAVDRHVFRVSNRTNFARGKNVNQVEKKLNKVVPTIFKRNVHNWFVLHGRYICTARHFKCNDCIIRHFCEFEAKVF</sequence>
<evidence type="ECO:0000256" key="7">
    <source>
        <dbReference type="ARBA" id="ARBA00023014"/>
    </source>
</evidence>
<dbReference type="NCBIfam" id="TIGR01083">
    <property type="entry name" value="nth"/>
    <property type="match status" value="1"/>
</dbReference>
<dbReference type="FunFam" id="1.10.1670.10:FF:000001">
    <property type="entry name" value="Endonuclease III"/>
    <property type="match status" value="1"/>
</dbReference>
<dbReference type="EMBL" id="CP034873">
    <property type="protein sequence ID" value="QCI21436.1"/>
    <property type="molecule type" value="Genomic_DNA"/>
</dbReference>
<dbReference type="SMART" id="SM00478">
    <property type="entry name" value="ENDO3c"/>
    <property type="match status" value="1"/>
</dbReference>
<dbReference type="PANTHER" id="PTHR10359:SF18">
    <property type="entry name" value="ENDONUCLEASE III"/>
    <property type="match status" value="1"/>
</dbReference>
<feature type="binding site" evidence="12">
    <location>
        <position position="197"/>
    </location>
    <ligand>
        <name>[4Fe-4S] cluster</name>
        <dbReference type="ChEBI" id="CHEBI:49883"/>
    </ligand>
</feature>
<protein>
    <recommendedName>
        <fullName evidence="12">Endonuclease III</fullName>
        <ecNumber evidence="12">4.2.99.18</ecNumber>
    </recommendedName>
    <alternativeName>
        <fullName evidence="12">DNA-(apurinic or apyrimidinic site) lyase</fullName>
    </alternativeName>
</protein>
<dbReference type="InterPro" id="IPR000445">
    <property type="entry name" value="HhH_motif"/>
</dbReference>
<evidence type="ECO:0000256" key="6">
    <source>
        <dbReference type="ARBA" id="ARBA00023004"/>
    </source>
</evidence>
<dbReference type="Gene3D" id="1.10.340.30">
    <property type="entry name" value="Hypothetical protein, domain 2"/>
    <property type="match status" value="1"/>
</dbReference>
<dbReference type="InterPro" id="IPR023170">
    <property type="entry name" value="HhH_base_excis_C"/>
</dbReference>
<dbReference type="InterPro" id="IPR011257">
    <property type="entry name" value="DNA_glycosylase"/>
</dbReference>
<feature type="binding site" evidence="12">
    <location>
        <position position="203"/>
    </location>
    <ligand>
        <name>[4Fe-4S] cluster</name>
        <dbReference type="ChEBI" id="CHEBI:49883"/>
    </ligand>
</feature>
<dbReference type="InterPro" id="IPR005759">
    <property type="entry name" value="Nth"/>
</dbReference>
<evidence type="ECO:0000256" key="2">
    <source>
        <dbReference type="ARBA" id="ARBA00022485"/>
    </source>
</evidence>
<reference evidence="14 15" key="1">
    <citation type="submission" date="2018-12" db="EMBL/GenBank/DDBJ databases">
        <authorList>
            <person name="Chong R.A."/>
        </authorList>
    </citation>
    <scope>NUCLEOTIDE SEQUENCE [LARGE SCALE GENOMIC DNA]</scope>
    <source>
        <strain evidence="14 15">Hta</strain>
    </source>
</reference>
<dbReference type="RefSeq" id="WP_158356407.1">
    <property type="nucleotide sequence ID" value="NZ_CP034873.1"/>
</dbReference>
<keyword evidence="8 12" id="KW-0238">DNA-binding</keyword>
<keyword evidence="2 12" id="KW-0004">4Fe-4S</keyword>
<dbReference type="Pfam" id="PF00633">
    <property type="entry name" value="HHH"/>
    <property type="match status" value="1"/>
</dbReference>
<keyword evidence="14" id="KW-0255">Endonuclease</keyword>
<dbReference type="OrthoDB" id="9800977at2"/>
<evidence type="ECO:0000256" key="3">
    <source>
        <dbReference type="ARBA" id="ARBA00022723"/>
    </source>
</evidence>
<keyword evidence="3 12" id="KW-0479">Metal-binding</keyword>
<evidence type="ECO:0000313" key="15">
    <source>
        <dbReference type="Proteomes" id="UP000298773"/>
    </source>
</evidence>
<evidence type="ECO:0000256" key="9">
    <source>
        <dbReference type="ARBA" id="ARBA00023204"/>
    </source>
</evidence>
<feature type="binding site" evidence="12">
    <location>
        <position position="187"/>
    </location>
    <ligand>
        <name>[4Fe-4S] cluster</name>
        <dbReference type="ChEBI" id="CHEBI:49883"/>
    </ligand>
</feature>
<evidence type="ECO:0000256" key="10">
    <source>
        <dbReference type="ARBA" id="ARBA00023239"/>
    </source>
</evidence>
<keyword evidence="10 12" id="KW-0456">Lyase</keyword>
<keyword evidence="6 12" id="KW-0408">Iron</keyword>
<evidence type="ECO:0000256" key="4">
    <source>
        <dbReference type="ARBA" id="ARBA00022763"/>
    </source>
</evidence>
<dbReference type="SUPFAM" id="SSF48150">
    <property type="entry name" value="DNA-glycosylase"/>
    <property type="match status" value="1"/>
</dbReference>
<dbReference type="AlphaFoldDB" id="A0A4D6XVL8"/>
<keyword evidence="5 12" id="KW-0378">Hydrolase</keyword>
<evidence type="ECO:0000256" key="1">
    <source>
        <dbReference type="ARBA" id="ARBA00008343"/>
    </source>
</evidence>
<dbReference type="GO" id="GO:0006285">
    <property type="term" value="P:base-excision repair, AP site formation"/>
    <property type="evidence" value="ECO:0007669"/>
    <property type="project" value="TreeGrafter"/>
</dbReference>
<dbReference type="GO" id="GO:0140078">
    <property type="term" value="F:class I DNA-(apurinic or apyrimidinic site) endonuclease activity"/>
    <property type="evidence" value="ECO:0007669"/>
    <property type="project" value="UniProtKB-EC"/>
</dbReference>
<dbReference type="Gene3D" id="1.10.1670.10">
    <property type="entry name" value="Helix-hairpin-Helix base-excision DNA repair enzymes (C-terminal)"/>
    <property type="match status" value="1"/>
</dbReference>
<dbReference type="GO" id="GO:0003677">
    <property type="term" value="F:DNA binding"/>
    <property type="evidence" value="ECO:0007669"/>
    <property type="project" value="UniProtKB-UniRule"/>
</dbReference>
<evidence type="ECO:0000256" key="8">
    <source>
        <dbReference type="ARBA" id="ARBA00023125"/>
    </source>
</evidence>
<dbReference type="HAMAP" id="MF_00942">
    <property type="entry name" value="Nth"/>
    <property type="match status" value="1"/>
</dbReference>
<dbReference type="GO" id="GO:0019104">
    <property type="term" value="F:DNA N-glycosylase activity"/>
    <property type="evidence" value="ECO:0007669"/>
    <property type="project" value="UniProtKB-UniRule"/>
</dbReference>
<comment type="cofactor">
    <cofactor evidence="12">
        <name>[4Fe-4S] cluster</name>
        <dbReference type="ChEBI" id="CHEBI:49883"/>
    </cofactor>
    <text evidence="12">Binds 1 [4Fe-4S] cluster.</text>
</comment>
<keyword evidence="4 12" id="KW-0227">DNA damage</keyword>
<evidence type="ECO:0000313" key="14">
    <source>
        <dbReference type="EMBL" id="QCI21436.1"/>
    </source>
</evidence>
<name>A0A4D6XVL8_9GAMM</name>